<dbReference type="Pfam" id="PF18565">
    <property type="entry name" value="Glyco_hydro2_C5"/>
    <property type="match status" value="1"/>
</dbReference>
<dbReference type="InterPro" id="IPR023232">
    <property type="entry name" value="Glyco_hydro_2_AS"/>
</dbReference>
<dbReference type="Pfam" id="PF02836">
    <property type="entry name" value="Glyco_hydro_2_C"/>
    <property type="match status" value="1"/>
</dbReference>
<dbReference type="Gene3D" id="3.20.20.80">
    <property type="entry name" value="Glycosidases"/>
    <property type="match status" value="1"/>
</dbReference>
<dbReference type="Pfam" id="PF02837">
    <property type="entry name" value="Glyco_hydro_2_N"/>
    <property type="match status" value="1"/>
</dbReference>
<comment type="similarity">
    <text evidence="1">Belongs to the glycosyl hydrolase 2 family.</text>
</comment>
<dbReference type="PANTHER" id="PTHR42732">
    <property type="entry name" value="BETA-GALACTOSIDASE"/>
    <property type="match status" value="1"/>
</dbReference>
<feature type="domain" description="Glycoside hydrolase family 2 immunoglobulin-like beta-sandwich" evidence="4">
    <location>
        <begin position="234"/>
        <end position="292"/>
    </location>
</feature>
<evidence type="ECO:0000313" key="9">
    <source>
        <dbReference type="EMBL" id="SFI73574.1"/>
    </source>
</evidence>
<dbReference type="Gene3D" id="2.60.120.260">
    <property type="entry name" value="Galactose-binding domain-like"/>
    <property type="match status" value="3"/>
</dbReference>
<evidence type="ECO:0000256" key="2">
    <source>
        <dbReference type="ARBA" id="ARBA00022801"/>
    </source>
</evidence>
<protein>
    <submittedName>
        <fullName evidence="9">Beta-galactosidase</fullName>
    </submittedName>
</protein>
<dbReference type="InterPro" id="IPR006104">
    <property type="entry name" value="Glyco_hydro_2_N"/>
</dbReference>
<sequence length="1191" mass="134459">MKKLFNDGWQFAELALDEASMYKDEKPVLFTPEQFYDCAVTQKYAPVRIPHDWQIHHVNELYKNSVGFYKKSFSLSAEEVNSRHCAIRFEAVYMNSAVWINGKKAGEWKYGYSTFELDISSLVHEGDNEVLVIAVYQNCNTRWYSGAGIIRDVYFINTDRVYLPTDGVYFTATPADSANLAGEWNIKISVEVSGAISGHKIENIITAPDGTVFAKTEFPLSPVPVREEESDWLHQNVPSLATTSISRAQEELAVEQPILWELNAPFFYILTTKLMDKNDAVIDEVQQHCGFKHAVFTADKGFFLNGRHQKIYGACQHHDQGALGAAFHIDALRRQFRKLKEMGVNSVRCSHNPPPSAWMDLCDEMGLLVDDEIFDMWEKPKTTFDYGNYFNDWCERDVTNWVRRDRNHPSLIMWSVGNEIYDTHMGNGFEITKRLYTCVQKSDPNKNAQITIASNYMMTEGAQKCAGEIDTVGYNYLERLYNEHHQKNPDWKIYGSETGSTVQSRGIYHFPDSLKLVTFSDGQCSTLGNCTTPWGCANTQTVIANDRDCPFSAGQYIWTGWDYIGEPTPYHTKSSFFGQIDTAGFPKDTFYLFKSEWARNNTEPFVHLLPYWDWNEGQLIDVKAYTNGEGVELFFNGTSLGRQEINHKDGAEPFGHWIVEYHKGEIKAVAYDKDGNAIAEDVKKSFGDPAKIILNSETEDESGKSGSLHFIQIMLADKDGTLVENARNYITFNVAGDAELVGMDNGDSTDYEEYVSATGRSHTRRLFTNRLIAIVRSKNNNSSFVITAASAGLQNVSLKFDGKEWKEAAPYFAIRPEKDFIPTRKIELIADGSTKLDATHREVHVTARVLPENASIKEISWNPVLKECVSADNITVTPVVECSRSECIETTAESTISANSDGECILRCTARNNTKYDEVISDLPFTVSGIGTQKRNPYTLIEACRFDSYDATNDKQKPEMSLESGISNRKCGATWVSFDKVDFGADGADTIHLPIFSFSTEFPIEIWDGTGTNPGNSKLLGRFTYKHESIYNTYSENVFTLDRRLFGVHTITIAFTHDLYLHGFYFEKSPKAFAKLAALDADLIAGDSFTKTDTAVEKIGNNVNLDFTNMDFGDTTTTKLTICGKSNTENNTINIKFFAADGSSTTQVIEFPHTDNYEEKTFQLTPVKGLQKISFVFLPGSNFDFKWFRFK</sequence>
<feature type="domain" description="Glycosyl hydrolases family 2 sugar binding" evidence="6">
    <location>
        <begin position="44"/>
        <end position="150"/>
    </location>
</feature>
<dbReference type="InterPro" id="IPR008979">
    <property type="entry name" value="Galactose-bd-like_sf"/>
</dbReference>
<gene>
    <name evidence="9" type="ORF">SAMN04487775_10548</name>
</gene>
<dbReference type="InterPro" id="IPR036156">
    <property type="entry name" value="Beta-gal/glucu_dom_sf"/>
</dbReference>
<dbReference type="PANTHER" id="PTHR42732:SF1">
    <property type="entry name" value="BETA-MANNOSIDASE"/>
    <property type="match status" value="1"/>
</dbReference>
<dbReference type="OrthoDB" id="9801077at2"/>
<dbReference type="SUPFAM" id="SSF51445">
    <property type="entry name" value="(Trans)glycosidases"/>
    <property type="match status" value="1"/>
</dbReference>
<feature type="domain" description="Glycoside hydrolase family 2" evidence="8">
    <location>
        <begin position="704"/>
        <end position="798"/>
    </location>
</feature>
<keyword evidence="3" id="KW-0326">Glycosidase</keyword>
<dbReference type="EMBL" id="FORI01000005">
    <property type="protein sequence ID" value="SFI73574.1"/>
    <property type="molecule type" value="Genomic_DNA"/>
</dbReference>
<evidence type="ECO:0000259" key="5">
    <source>
        <dbReference type="Pfam" id="PF02836"/>
    </source>
</evidence>
<evidence type="ECO:0000259" key="6">
    <source>
        <dbReference type="Pfam" id="PF02837"/>
    </source>
</evidence>
<dbReference type="InterPro" id="IPR032311">
    <property type="entry name" value="DUF4982"/>
</dbReference>
<dbReference type="RefSeq" id="WP_074931380.1">
    <property type="nucleotide sequence ID" value="NZ_FORI01000005.1"/>
</dbReference>
<dbReference type="SUPFAM" id="SSF49303">
    <property type="entry name" value="beta-Galactosidase/glucuronidase domain"/>
    <property type="match status" value="1"/>
</dbReference>
<dbReference type="PRINTS" id="PR00132">
    <property type="entry name" value="GLHYDRLASE2"/>
</dbReference>
<evidence type="ECO:0000256" key="3">
    <source>
        <dbReference type="ARBA" id="ARBA00023295"/>
    </source>
</evidence>
<dbReference type="InterPro" id="IPR017853">
    <property type="entry name" value="GH"/>
</dbReference>
<dbReference type="InterPro" id="IPR006101">
    <property type="entry name" value="Glyco_hydro_2"/>
</dbReference>
<organism evidence="9 10">
    <name type="scientific">Treponema bryantii</name>
    <dbReference type="NCBI Taxonomy" id="163"/>
    <lineage>
        <taxon>Bacteria</taxon>
        <taxon>Pseudomonadati</taxon>
        <taxon>Spirochaetota</taxon>
        <taxon>Spirochaetia</taxon>
        <taxon>Spirochaetales</taxon>
        <taxon>Treponemataceae</taxon>
        <taxon>Treponema</taxon>
    </lineage>
</organism>
<evidence type="ECO:0000256" key="1">
    <source>
        <dbReference type="ARBA" id="ARBA00007401"/>
    </source>
</evidence>
<dbReference type="GO" id="GO:0004553">
    <property type="term" value="F:hydrolase activity, hydrolyzing O-glycosyl compounds"/>
    <property type="evidence" value="ECO:0007669"/>
    <property type="project" value="InterPro"/>
</dbReference>
<dbReference type="GO" id="GO:0005975">
    <property type="term" value="P:carbohydrate metabolic process"/>
    <property type="evidence" value="ECO:0007669"/>
    <property type="project" value="InterPro"/>
</dbReference>
<dbReference type="CDD" id="cd04084">
    <property type="entry name" value="CBM6_xylanase-like"/>
    <property type="match status" value="1"/>
</dbReference>
<dbReference type="Proteomes" id="UP000182737">
    <property type="component" value="Unassembled WGS sequence"/>
</dbReference>
<feature type="domain" description="Glycoside hydrolase family 2 catalytic" evidence="5">
    <location>
        <begin position="299"/>
        <end position="482"/>
    </location>
</feature>
<proteinExistence type="inferred from homology"/>
<evidence type="ECO:0000313" key="10">
    <source>
        <dbReference type="Proteomes" id="UP000182737"/>
    </source>
</evidence>
<dbReference type="Gene3D" id="2.60.40.10">
    <property type="entry name" value="Immunoglobulins"/>
    <property type="match status" value="3"/>
</dbReference>
<dbReference type="AlphaFoldDB" id="A0A1I3KMH0"/>
<accession>A0A1I3KMH0</accession>
<evidence type="ECO:0000259" key="7">
    <source>
        <dbReference type="Pfam" id="PF16355"/>
    </source>
</evidence>
<dbReference type="SUPFAM" id="SSF49785">
    <property type="entry name" value="Galactose-binding domain-like"/>
    <property type="match status" value="2"/>
</dbReference>
<evidence type="ECO:0000259" key="8">
    <source>
        <dbReference type="Pfam" id="PF18565"/>
    </source>
</evidence>
<dbReference type="InterPro" id="IPR006102">
    <property type="entry name" value="Ig-like_GH2"/>
</dbReference>
<name>A0A1I3KMH0_9SPIR</name>
<dbReference type="Pfam" id="PF16355">
    <property type="entry name" value="DUF4982"/>
    <property type="match status" value="1"/>
</dbReference>
<reference evidence="10" key="1">
    <citation type="submission" date="2016-10" db="EMBL/GenBank/DDBJ databases">
        <authorList>
            <person name="Varghese N."/>
            <person name="Submissions S."/>
        </authorList>
    </citation>
    <scope>NUCLEOTIDE SEQUENCE [LARGE SCALE GENOMIC DNA]</scope>
    <source>
        <strain evidence="10">XBD1002</strain>
    </source>
</reference>
<dbReference type="InterPro" id="IPR051913">
    <property type="entry name" value="GH2_Domain-Containing"/>
</dbReference>
<keyword evidence="2" id="KW-0378">Hydrolase</keyword>
<dbReference type="InterPro" id="IPR013783">
    <property type="entry name" value="Ig-like_fold"/>
</dbReference>
<feature type="domain" description="DUF4982" evidence="7">
    <location>
        <begin position="617"/>
        <end position="679"/>
    </location>
</feature>
<dbReference type="PROSITE" id="PS00608">
    <property type="entry name" value="GLYCOSYL_HYDROL_F2_2"/>
    <property type="match status" value="1"/>
</dbReference>
<dbReference type="Pfam" id="PF00703">
    <property type="entry name" value="Glyco_hydro_2"/>
    <property type="match status" value="1"/>
</dbReference>
<evidence type="ECO:0000259" key="4">
    <source>
        <dbReference type="Pfam" id="PF00703"/>
    </source>
</evidence>
<dbReference type="InterPro" id="IPR006103">
    <property type="entry name" value="Glyco_hydro_2_cat"/>
</dbReference>
<keyword evidence="10" id="KW-1185">Reference proteome</keyword>
<dbReference type="InterPro" id="IPR040605">
    <property type="entry name" value="Glyco_hydro2_dom5"/>
</dbReference>